<dbReference type="EMBL" id="CP012382">
    <property type="protein sequence ID" value="AKZ53610.1"/>
    <property type="molecule type" value="Genomic_DNA"/>
</dbReference>
<name>A0A0K2AKK3_STRA7</name>
<protein>
    <submittedName>
        <fullName evidence="2">Uncharacterized protein</fullName>
    </submittedName>
</protein>
<dbReference type="Proteomes" id="UP000061018">
    <property type="component" value="Chromosome"/>
</dbReference>
<proteinExistence type="predicted"/>
<evidence type="ECO:0000256" key="1">
    <source>
        <dbReference type="SAM" id="MobiDB-lite"/>
    </source>
</evidence>
<dbReference type="AlphaFoldDB" id="A0A0K2AKK3"/>
<dbReference type="KEGG" id="samb:SAM23877_0561"/>
<reference evidence="3" key="1">
    <citation type="journal article" date="2015" name="J. Biotechnol.">
        <title>Complete genome sequence of Streptomyces ambofaciens ATCC 23877, the spiramycin producer.</title>
        <authorList>
            <person name="Thibessard A."/>
            <person name="Haas D."/>
            <person name="Gerbaud C."/>
            <person name="Aigle B."/>
            <person name="Lautru S."/>
            <person name="Pernodet J.L."/>
            <person name="Leblond P."/>
        </authorList>
    </citation>
    <scope>NUCLEOTIDE SEQUENCE [LARGE SCALE GENOMIC DNA]</scope>
    <source>
        <strain evidence="3">ATCC 23877 / 3486 / DSM 40053 / JCM 4204 / NBRC 12836 / NRRL B-2516</strain>
    </source>
</reference>
<sequence length="96" mass="10751">MPSHLLVPVEPARAAGRWVMPAIRIVTVGVYGFNGESFLQRLGHADAPLLLEVRQRRSVRTPECARSRRPFSRTRSWPPRSATPTSSSWTPTCVAR</sequence>
<feature type="compositionally biased region" description="Low complexity" evidence="1">
    <location>
        <begin position="73"/>
        <end position="96"/>
    </location>
</feature>
<accession>A0A0K2AKK3</accession>
<gene>
    <name evidence="2" type="ORF">SAM23877_0561</name>
</gene>
<evidence type="ECO:0000313" key="3">
    <source>
        <dbReference type="Proteomes" id="UP000061018"/>
    </source>
</evidence>
<organism evidence="2 3">
    <name type="scientific">Streptomyces ambofaciens (strain ATCC 23877 / 3486 / DSM 40053 / JCM 4204 / NBRC 12836 / NRRL B-2516)</name>
    <dbReference type="NCBI Taxonomy" id="278992"/>
    <lineage>
        <taxon>Bacteria</taxon>
        <taxon>Bacillati</taxon>
        <taxon>Actinomycetota</taxon>
        <taxon>Actinomycetes</taxon>
        <taxon>Kitasatosporales</taxon>
        <taxon>Streptomycetaceae</taxon>
        <taxon>Streptomyces</taxon>
    </lineage>
</organism>
<evidence type="ECO:0000313" key="2">
    <source>
        <dbReference type="EMBL" id="AKZ53610.1"/>
    </source>
</evidence>
<feature type="region of interest" description="Disordered" evidence="1">
    <location>
        <begin position="61"/>
        <end position="96"/>
    </location>
</feature>